<comment type="caution">
    <text evidence="7">The sequence shown here is derived from an EMBL/GenBank/DDBJ whole genome shotgun (WGS) entry which is preliminary data.</text>
</comment>
<dbReference type="InterPro" id="IPR003439">
    <property type="entry name" value="ABC_transporter-like_ATP-bd"/>
</dbReference>
<dbReference type="Pfam" id="PF00005">
    <property type="entry name" value="ABC_tran"/>
    <property type="match status" value="1"/>
</dbReference>
<reference evidence="7 8" key="1">
    <citation type="submission" date="2018-11" db="EMBL/GenBank/DDBJ databases">
        <title>Genomic Encyclopedia of Type Strains, Phase IV (KMG-IV): sequencing the most valuable type-strain genomes for metagenomic binning, comparative biology and taxonomic classification.</title>
        <authorList>
            <person name="Goeker M."/>
        </authorList>
    </citation>
    <scope>NUCLEOTIDE SEQUENCE [LARGE SCALE GENOMIC DNA]</scope>
    <source>
        <strain evidence="7 8">DSM 5900</strain>
    </source>
</reference>
<sequence length="247" mass="26218">MAATVPLLELEGVEVVYDGSVLALKGVSLVVPEGGVVALLGANGAGKSTTLKAVSRVLAAEGGSVRRGRIRFRGEAIDTRTTAELVRRGIVHVLEGRRLFRQLDVEENLRMGAYSRSDRAGIRSDLEEVYALFPRLRERRKQKTGYLSGGEQQMAAIGRGLMGRPALMLLDEPTMGLAPAIASEVFAVVRRLNTERGVAFLLSEQNLGLALRVAGHAYVLESGSVSFAGEPAALAGAGRAEAAYFGA</sequence>
<keyword evidence="4 7" id="KW-0067">ATP-binding</keyword>
<feature type="domain" description="ABC transporter" evidence="6">
    <location>
        <begin position="8"/>
        <end position="247"/>
    </location>
</feature>
<dbReference type="InterPro" id="IPR052156">
    <property type="entry name" value="BCAA_Transport_ATP-bd_LivF"/>
</dbReference>
<dbReference type="InterPro" id="IPR003593">
    <property type="entry name" value="AAA+_ATPase"/>
</dbReference>
<keyword evidence="2" id="KW-0813">Transport</keyword>
<dbReference type="InterPro" id="IPR027417">
    <property type="entry name" value="P-loop_NTPase"/>
</dbReference>
<accession>A0A3N1KTD1</accession>
<dbReference type="AlphaFoldDB" id="A0A3N1KTD1"/>
<evidence type="ECO:0000256" key="3">
    <source>
        <dbReference type="ARBA" id="ARBA00022741"/>
    </source>
</evidence>
<dbReference type="CDD" id="cd03224">
    <property type="entry name" value="ABC_TM1139_LivF_branched"/>
    <property type="match status" value="1"/>
</dbReference>
<organism evidence="7 8">
    <name type="scientific">Stella humosa</name>
    <dbReference type="NCBI Taxonomy" id="94"/>
    <lineage>
        <taxon>Bacteria</taxon>
        <taxon>Pseudomonadati</taxon>
        <taxon>Pseudomonadota</taxon>
        <taxon>Alphaproteobacteria</taxon>
        <taxon>Rhodospirillales</taxon>
        <taxon>Stellaceae</taxon>
        <taxon>Stella</taxon>
    </lineage>
</organism>
<dbReference type="RefSeq" id="WP_123695161.1">
    <property type="nucleotide sequence ID" value="NZ_AP019700.1"/>
</dbReference>
<dbReference type="GO" id="GO:0015807">
    <property type="term" value="P:L-amino acid transport"/>
    <property type="evidence" value="ECO:0007669"/>
    <property type="project" value="TreeGrafter"/>
</dbReference>
<dbReference type="InterPro" id="IPR017871">
    <property type="entry name" value="ABC_transporter-like_CS"/>
</dbReference>
<dbReference type="GO" id="GO:0015658">
    <property type="term" value="F:branched-chain amino acid transmembrane transporter activity"/>
    <property type="evidence" value="ECO:0007669"/>
    <property type="project" value="TreeGrafter"/>
</dbReference>
<evidence type="ECO:0000313" key="7">
    <source>
        <dbReference type="EMBL" id="ROP81356.1"/>
    </source>
</evidence>
<dbReference type="PROSITE" id="PS00211">
    <property type="entry name" value="ABC_TRANSPORTER_1"/>
    <property type="match status" value="1"/>
</dbReference>
<dbReference type="PANTHER" id="PTHR43820">
    <property type="entry name" value="HIGH-AFFINITY BRANCHED-CHAIN AMINO ACID TRANSPORT ATP-BINDING PROTEIN LIVF"/>
    <property type="match status" value="1"/>
</dbReference>
<dbReference type="OrthoDB" id="9806149at2"/>
<evidence type="ECO:0000256" key="2">
    <source>
        <dbReference type="ARBA" id="ARBA00022448"/>
    </source>
</evidence>
<dbReference type="Gene3D" id="3.40.50.300">
    <property type="entry name" value="P-loop containing nucleotide triphosphate hydrolases"/>
    <property type="match status" value="1"/>
</dbReference>
<evidence type="ECO:0000259" key="6">
    <source>
        <dbReference type="PROSITE" id="PS50893"/>
    </source>
</evidence>
<evidence type="ECO:0000256" key="4">
    <source>
        <dbReference type="ARBA" id="ARBA00022840"/>
    </source>
</evidence>
<dbReference type="PROSITE" id="PS50893">
    <property type="entry name" value="ABC_TRANSPORTER_2"/>
    <property type="match status" value="1"/>
</dbReference>
<evidence type="ECO:0000256" key="1">
    <source>
        <dbReference type="ARBA" id="ARBA00005417"/>
    </source>
</evidence>
<name>A0A3N1KTD1_9PROT</name>
<gene>
    <name evidence="7" type="ORF">EDC65_5213</name>
</gene>
<dbReference type="GO" id="GO:0005524">
    <property type="term" value="F:ATP binding"/>
    <property type="evidence" value="ECO:0007669"/>
    <property type="project" value="UniProtKB-KW"/>
</dbReference>
<dbReference type="SMART" id="SM00382">
    <property type="entry name" value="AAA"/>
    <property type="match status" value="1"/>
</dbReference>
<keyword evidence="5" id="KW-0029">Amino-acid transport</keyword>
<comment type="similarity">
    <text evidence="1">Belongs to the ABC transporter superfamily.</text>
</comment>
<dbReference type="GO" id="GO:0016887">
    <property type="term" value="F:ATP hydrolysis activity"/>
    <property type="evidence" value="ECO:0007669"/>
    <property type="project" value="InterPro"/>
</dbReference>
<proteinExistence type="inferred from homology"/>
<evidence type="ECO:0000313" key="8">
    <source>
        <dbReference type="Proteomes" id="UP000278222"/>
    </source>
</evidence>
<evidence type="ECO:0000256" key="5">
    <source>
        <dbReference type="ARBA" id="ARBA00022970"/>
    </source>
</evidence>
<dbReference type="Proteomes" id="UP000278222">
    <property type="component" value="Unassembled WGS sequence"/>
</dbReference>
<keyword evidence="8" id="KW-1185">Reference proteome</keyword>
<dbReference type="PANTHER" id="PTHR43820:SF8">
    <property type="entry name" value="ABC TRANSPORTER SUBSTRATE-BINDING PROTEIN"/>
    <property type="match status" value="1"/>
</dbReference>
<dbReference type="SUPFAM" id="SSF52540">
    <property type="entry name" value="P-loop containing nucleoside triphosphate hydrolases"/>
    <property type="match status" value="1"/>
</dbReference>
<dbReference type="EMBL" id="RJKX01000018">
    <property type="protein sequence ID" value="ROP81356.1"/>
    <property type="molecule type" value="Genomic_DNA"/>
</dbReference>
<keyword evidence="3" id="KW-0547">Nucleotide-binding</keyword>
<protein>
    <submittedName>
        <fullName evidence="7">Amino acid/amide ABC transporter ATP-binding protein 2 (HAAT family)</fullName>
    </submittedName>
</protein>